<name>A0A0S7BXL7_9CHLR</name>
<dbReference type="Pfam" id="PF00528">
    <property type="entry name" value="BPD_transp_1"/>
    <property type="match status" value="1"/>
</dbReference>
<evidence type="ECO:0000256" key="4">
    <source>
        <dbReference type="ARBA" id="ARBA00022692"/>
    </source>
</evidence>
<comment type="subcellular location">
    <subcellularLocation>
        <location evidence="1 7">Cell membrane</location>
        <topology evidence="1 7">Multi-pass membrane protein</topology>
    </subcellularLocation>
</comment>
<keyword evidence="3" id="KW-1003">Cell membrane</keyword>
<evidence type="ECO:0000313" key="10">
    <source>
        <dbReference type="Proteomes" id="UP000053370"/>
    </source>
</evidence>
<dbReference type="GO" id="GO:0055085">
    <property type="term" value="P:transmembrane transport"/>
    <property type="evidence" value="ECO:0007669"/>
    <property type="project" value="InterPro"/>
</dbReference>
<dbReference type="PATRIC" id="fig|1678840.3.peg.2813"/>
<reference evidence="9" key="1">
    <citation type="journal article" date="2015" name="Genome Announc.">
        <title>Draft Genome Sequence of Anaerolineae Strain TC1, a Novel Isolate from a Methanogenic Wastewater Treatment System.</title>
        <authorList>
            <person name="Matsuura N."/>
            <person name="Tourlousse D.M."/>
            <person name="Sun L."/>
            <person name="Toyonaga M."/>
            <person name="Kuroda K."/>
            <person name="Ohashi A."/>
            <person name="Cruz R."/>
            <person name="Yamaguchi T."/>
            <person name="Sekiguchi Y."/>
        </authorList>
    </citation>
    <scope>NUCLEOTIDE SEQUENCE [LARGE SCALE GENOMIC DNA]</scope>
    <source>
        <strain evidence="9">TC1</strain>
    </source>
</reference>
<feature type="transmembrane region" description="Helical" evidence="7">
    <location>
        <begin position="21"/>
        <end position="42"/>
    </location>
</feature>
<proteinExistence type="inferred from homology"/>
<feature type="domain" description="ABC transmembrane type-1" evidence="8">
    <location>
        <begin position="169"/>
        <end position="360"/>
    </location>
</feature>
<keyword evidence="6 7" id="KW-0472">Membrane</keyword>
<dbReference type="PROSITE" id="PS50928">
    <property type="entry name" value="ABC_TM1"/>
    <property type="match status" value="1"/>
</dbReference>
<dbReference type="InterPro" id="IPR000515">
    <property type="entry name" value="MetI-like"/>
</dbReference>
<dbReference type="RefSeq" id="WP_062282416.1">
    <property type="nucleotide sequence ID" value="NZ_DF968181.1"/>
</dbReference>
<protein>
    <submittedName>
        <fullName evidence="9">ABC-type glycerol-3-phosphate transport system, permease component</fullName>
    </submittedName>
</protein>
<dbReference type="Proteomes" id="UP000053370">
    <property type="component" value="Unassembled WGS sequence"/>
</dbReference>
<evidence type="ECO:0000256" key="7">
    <source>
        <dbReference type="RuleBase" id="RU363032"/>
    </source>
</evidence>
<dbReference type="EMBL" id="DF968181">
    <property type="protein sequence ID" value="GAP41368.1"/>
    <property type="molecule type" value="Genomic_DNA"/>
</dbReference>
<evidence type="ECO:0000313" key="9">
    <source>
        <dbReference type="EMBL" id="GAP41368.1"/>
    </source>
</evidence>
<evidence type="ECO:0000256" key="1">
    <source>
        <dbReference type="ARBA" id="ARBA00004651"/>
    </source>
</evidence>
<dbReference type="PANTHER" id="PTHR43744">
    <property type="entry name" value="ABC TRANSPORTER PERMEASE PROTEIN MG189-RELATED-RELATED"/>
    <property type="match status" value="1"/>
</dbReference>
<feature type="transmembrane region" description="Helical" evidence="7">
    <location>
        <begin position="281"/>
        <end position="306"/>
    </location>
</feature>
<feature type="transmembrane region" description="Helical" evidence="7">
    <location>
        <begin position="339"/>
        <end position="360"/>
    </location>
</feature>
<organism evidence="9">
    <name type="scientific">Flexilinea flocculi</name>
    <dbReference type="NCBI Taxonomy" id="1678840"/>
    <lineage>
        <taxon>Bacteria</taxon>
        <taxon>Bacillati</taxon>
        <taxon>Chloroflexota</taxon>
        <taxon>Anaerolineae</taxon>
        <taxon>Anaerolineales</taxon>
        <taxon>Anaerolineaceae</taxon>
        <taxon>Flexilinea</taxon>
    </lineage>
</organism>
<dbReference type="OrthoDB" id="9815445at2"/>
<feature type="transmembrane region" description="Helical" evidence="7">
    <location>
        <begin position="173"/>
        <end position="197"/>
    </location>
</feature>
<evidence type="ECO:0000259" key="8">
    <source>
        <dbReference type="PROSITE" id="PS50928"/>
    </source>
</evidence>
<evidence type="ECO:0000256" key="5">
    <source>
        <dbReference type="ARBA" id="ARBA00022989"/>
    </source>
</evidence>
<dbReference type="InterPro" id="IPR035906">
    <property type="entry name" value="MetI-like_sf"/>
</dbReference>
<evidence type="ECO:0000256" key="6">
    <source>
        <dbReference type="ARBA" id="ARBA00023136"/>
    </source>
</evidence>
<evidence type="ECO:0000256" key="2">
    <source>
        <dbReference type="ARBA" id="ARBA00022448"/>
    </source>
</evidence>
<accession>A0A0S7BXL7</accession>
<dbReference type="PANTHER" id="PTHR43744:SF4">
    <property type="entry name" value="OSMOPROTECTIVE COMPOUNDS UPTAKE PERMEASE PROTEIN GGTD"/>
    <property type="match status" value="1"/>
</dbReference>
<dbReference type="STRING" id="1678840.ATC1_131355"/>
<dbReference type="AlphaFoldDB" id="A0A0S7BXL7"/>
<evidence type="ECO:0000256" key="3">
    <source>
        <dbReference type="ARBA" id="ARBA00022475"/>
    </source>
</evidence>
<dbReference type="CDD" id="cd06261">
    <property type="entry name" value="TM_PBP2"/>
    <property type="match status" value="1"/>
</dbReference>
<keyword evidence="5 7" id="KW-1133">Transmembrane helix</keyword>
<sequence length="375" mass="41887">MAEKHASLKRQQRISAFFVNLTLIFICLLFMVPIFGIFITSFRQSEKIFNSGWWTFFPHKVWQETGEIKLDKDVDLNGVISFTLEDGTKVEGTYATLKNGVFLKDGIKVQYIGAKRTRTIKLSEKRWVGFETDLTLENYKNVLTGKAISYKGEDGSILTRNGTDLSKSFINSFAVTIPSTIIPILIAAFAAYGFAWLNFRGRKVMFTMVVALLVVPLQIAIVPVLQDFSKVNLNGTFLGIWLAHTGFGLPLAIYLLFNYISELPRDILESAFIDGATNFTIFTQLILPLSVPAIASFAIFQFLWVWNDYLVALVVLGGGNNEVVTQTLANMVGTKGQDWHLLTAGAFVSMVVPMVVFFSLQRYFVRGMMAGSVKG</sequence>
<feature type="transmembrane region" description="Helical" evidence="7">
    <location>
        <begin position="204"/>
        <end position="225"/>
    </location>
</feature>
<dbReference type="SUPFAM" id="SSF161098">
    <property type="entry name" value="MetI-like"/>
    <property type="match status" value="1"/>
</dbReference>
<keyword evidence="2 7" id="KW-0813">Transport</keyword>
<comment type="similarity">
    <text evidence="7">Belongs to the binding-protein-dependent transport system permease family.</text>
</comment>
<dbReference type="Gene3D" id="1.10.3720.10">
    <property type="entry name" value="MetI-like"/>
    <property type="match status" value="1"/>
</dbReference>
<keyword evidence="4 7" id="KW-0812">Transmembrane</keyword>
<dbReference type="GO" id="GO:0005886">
    <property type="term" value="C:plasma membrane"/>
    <property type="evidence" value="ECO:0007669"/>
    <property type="project" value="UniProtKB-SubCell"/>
</dbReference>
<feature type="transmembrane region" description="Helical" evidence="7">
    <location>
        <begin position="237"/>
        <end position="260"/>
    </location>
</feature>
<gene>
    <name evidence="9" type="ORF">ATC1_131355</name>
</gene>
<keyword evidence="10" id="KW-1185">Reference proteome</keyword>